<sequence length="77" mass="8596">MELDLNKELSTSDLILAANILYADARRAERAGYEAPTAKEELPFLEEACKRRRLADKLSRAVRLRDAAKLPQIGGVL</sequence>
<protein>
    <submittedName>
        <fullName evidence="1">Uncharacterized protein</fullName>
    </submittedName>
</protein>
<proteinExistence type="predicted"/>
<keyword evidence="2" id="KW-1185">Reference proteome</keyword>
<gene>
    <name evidence="1" type="ORF">BcepSauron_150</name>
</gene>
<evidence type="ECO:0000313" key="2">
    <source>
        <dbReference type="Proteomes" id="UP000301424"/>
    </source>
</evidence>
<dbReference type="Proteomes" id="UP000301424">
    <property type="component" value="Segment"/>
</dbReference>
<dbReference type="EMBL" id="MK552141">
    <property type="protein sequence ID" value="QBQ74530.1"/>
    <property type="molecule type" value="Genomic_DNA"/>
</dbReference>
<organism evidence="1 2">
    <name type="scientific">Burkholderia phage BcepSauron</name>
    <dbReference type="NCBI Taxonomy" id="2530033"/>
    <lineage>
        <taxon>Viruses</taxon>
        <taxon>Duplodnaviria</taxon>
        <taxon>Heunggongvirae</taxon>
        <taxon>Uroviricota</taxon>
        <taxon>Caudoviricetes</taxon>
        <taxon>Sarumanvirus</taxon>
        <taxon>Sarumanvirus bcepsauron</taxon>
    </lineage>
</organism>
<name>A0A482MN67_9CAUD</name>
<accession>A0A482MN67</accession>
<evidence type="ECO:0000313" key="1">
    <source>
        <dbReference type="EMBL" id="QBQ74530.1"/>
    </source>
</evidence>
<reference evidence="1 2" key="1">
    <citation type="submission" date="2019-02" db="EMBL/GenBank/DDBJ databases">
        <title>Complete genome sequence of Burkholderia cenocepacia phage BcepSauron.</title>
        <authorList>
            <person name="Park K."/>
            <person name="Gonzalez C."/>
            <person name="Liu M."/>
            <person name="Gill J."/>
        </authorList>
    </citation>
    <scope>NUCLEOTIDE SEQUENCE [LARGE SCALE GENOMIC DNA]</scope>
</reference>